<sequence length="301" mass="33045">MSKILLLGANGQVGWELQRALAPLGILVTCDRQRGDLENLAGLRALLEAERPKIIVNAAAYTAVDKAEFDFDRARRINAEAVELLAGFAAERGAWLVHYSTDYVFDGRGDQPFTEDARPNPLNVYGRTKLEGEQAISRSGCRHLILRTSWVYAARGANFAKTILRLAAERDELRVIADQTGAPTSAELIADITAQMIAQLQRRPDAQALAGVYHLVATGAVSWHGYAQFVIEQATHLGLALRSLPERVVPIATADYPLPAPRPHNSRLDTAKLQETFGLILPAWEVHVKRMLVELAGEKLA</sequence>
<dbReference type="GO" id="GO:0005829">
    <property type="term" value="C:cytosol"/>
    <property type="evidence" value="ECO:0007669"/>
    <property type="project" value="TreeGrafter"/>
</dbReference>
<dbReference type="UniPathway" id="UPA00124"/>
<dbReference type="NCBIfam" id="NF007440">
    <property type="entry name" value="PRK09987.1"/>
    <property type="match status" value="1"/>
</dbReference>
<protein>
    <recommendedName>
        <fullName evidence="4 6">dTDP-4-dehydrorhamnose reductase</fullName>
        <ecNumber evidence="3 6">1.1.1.133</ecNumber>
    </recommendedName>
</protein>
<accession>A0A7Z3GP14</accession>
<keyword evidence="9" id="KW-1185">Reference proteome</keyword>
<dbReference type="EC" id="1.1.1.133" evidence="3 6"/>
<dbReference type="CDD" id="cd05254">
    <property type="entry name" value="dTDP_HR_like_SDR_e"/>
    <property type="match status" value="1"/>
</dbReference>
<dbReference type="KEGG" id="pmui:G4G71_04875"/>
<gene>
    <name evidence="8" type="primary">rfbD</name>
    <name evidence="8" type="ORF">G4G71_04875</name>
</gene>
<evidence type="ECO:0000256" key="1">
    <source>
        <dbReference type="ARBA" id="ARBA00004781"/>
    </source>
</evidence>
<dbReference type="PANTHER" id="PTHR10491">
    <property type="entry name" value="DTDP-4-DEHYDRORHAMNOSE REDUCTASE"/>
    <property type="match status" value="1"/>
</dbReference>
<dbReference type="GO" id="GO:0008831">
    <property type="term" value="F:dTDP-4-dehydrorhamnose reductase activity"/>
    <property type="evidence" value="ECO:0007669"/>
    <property type="project" value="UniProtKB-EC"/>
</dbReference>
<dbReference type="RefSeq" id="WP_169935768.1">
    <property type="nucleotide sequence ID" value="NZ_CP048833.1"/>
</dbReference>
<evidence type="ECO:0000256" key="3">
    <source>
        <dbReference type="ARBA" id="ARBA00012929"/>
    </source>
</evidence>
<dbReference type="NCBIfam" id="TIGR01214">
    <property type="entry name" value="rmlD"/>
    <property type="match status" value="1"/>
</dbReference>
<evidence type="ECO:0000313" key="9">
    <source>
        <dbReference type="Proteomes" id="UP000502549"/>
    </source>
</evidence>
<organism evidence="8 9">
    <name type="scientific">Pseudomonas multiresinivorans</name>
    <dbReference type="NCBI Taxonomy" id="95301"/>
    <lineage>
        <taxon>Bacteria</taxon>
        <taxon>Pseudomonadati</taxon>
        <taxon>Pseudomonadota</taxon>
        <taxon>Gammaproteobacteria</taxon>
        <taxon>Pseudomonadales</taxon>
        <taxon>Pseudomonadaceae</taxon>
        <taxon>Pseudomonas</taxon>
    </lineage>
</organism>
<evidence type="ECO:0000256" key="6">
    <source>
        <dbReference type="RuleBase" id="RU364082"/>
    </source>
</evidence>
<evidence type="ECO:0000259" key="7">
    <source>
        <dbReference type="Pfam" id="PF04321"/>
    </source>
</evidence>
<dbReference type="PANTHER" id="PTHR10491:SF4">
    <property type="entry name" value="METHIONINE ADENOSYLTRANSFERASE 2 SUBUNIT BETA"/>
    <property type="match status" value="1"/>
</dbReference>
<dbReference type="EMBL" id="CP048833">
    <property type="protein sequence ID" value="QJP07249.1"/>
    <property type="molecule type" value="Genomic_DNA"/>
</dbReference>
<comment type="pathway">
    <text evidence="1 6">Carbohydrate biosynthesis; dTDP-L-rhamnose biosynthesis.</text>
</comment>
<feature type="domain" description="RmlD-like substrate binding" evidence="7">
    <location>
        <begin position="3"/>
        <end position="295"/>
    </location>
</feature>
<evidence type="ECO:0000256" key="5">
    <source>
        <dbReference type="ARBA" id="ARBA00048200"/>
    </source>
</evidence>
<comment type="function">
    <text evidence="6">Catalyzes the reduction of dTDP-6-deoxy-L-lyxo-4-hexulose to yield dTDP-L-rhamnose.</text>
</comment>
<evidence type="ECO:0000256" key="2">
    <source>
        <dbReference type="ARBA" id="ARBA00010944"/>
    </source>
</evidence>
<dbReference type="Gene3D" id="3.90.25.10">
    <property type="entry name" value="UDP-galactose 4-epimerase, domain 1"/>
    <property type="match status" value="1"/>
</dbReference>
<dbReference type="InterPro" id="IPR029903">
    <property type="entry name" value="RmlD-like-bd"/>
</dbReference>
<dbReference type="InterPro" id="IPR036291">
    <property type="entry name" value="NAD(P)-bd_dom_sf"/>
</dbReference>
<keyword evidence="6" id="KW-0521">NADP</keyword>
<proteinExistence type="inferred from homology"/>
<dbReference type="Proteomes" id="UP000502549">
    <property type="component" value="Chromosome"/>
</dbReference>
<dbReference type="InterPro" id="IPR005913">
    <property type="entry name" value="dTDP_dehydrorham_reduct"/>
</dbReference>
<dbReference type="GO" id="GO:0009243">
    <property type="term" value="P:O antigen biosynthetic process"/>
    <property type="evidence" value="ECO:0007669"/>
    <property type="project" value="UniProtKB-UniPathway"/>
</dbReference>
<evidence type="ECO:0000313" key="8">
    <source>
        <dbReference type="EMBL" id="QJP07249.1"/>
    </source>
</evidence>
<comment type="cofactor">
    <cofactor evidence="6">
        <name>Mg(2+)</name>
        <dbReference type="ChEBI" id="CHEBI:18420"/>
    </cofactor>
    <text evidence="6">Binds 1 Mg(2+) ion per monomer.</text>
</comment>
<comment type="similarity">
    <text evidence="2 6">Belongs to the dTDP-4-dehydrorhamnose reductase family.</text>
</comment>
<evidence type="ECO:0000256" key="4">
    <source>
        <dbReference type="ARBA" id="ARBA00017099"/>
    </source>
</evidence>
<dbReference type="Gene3D" id="3.40.50.720">
    <property type="entry name" value="NAD(P)-binding Rossmann-like Domain"/>
    <property type="match status" value="1"/>
</dbReference>
<comment type="catalytic activity">
    <reaction evidence="5 6">
        <text>dTDP-beta-L-rhamnose + NADP(+) = dTDP-4-dehydro-beta-L-rhamnose + NADPH + H(+)</text>
        <dbReference type="Rhea" id="RHEA:21796"/>
        <dbReference type="ChEBI" id="CHEBI:15378"/>
        <dbReference type="ChEBI" id="CHEBI:57510"/>
        <dbReference type="ChEBI" id="CHEBI:57783"/>
        <dbReference type="ChEBI" id="CHEBI:58349"/>
        <dbReference type="ChEBI" id="CHEBI:62830"/>
        <dbReference type="EC" id="1.1.1.133"/>
    </reaction>
</comment>
<keyword evidence="6 8" id="KW-0560">Oxidoreductase</keyword>
<reference evidence="8 9" key="1">
    <citation type="submission" date="2020-02" db="EMBL/GenBank/DDBJ databases">
        <title>Complete genome sequence of Pseudomonas multiresinivorans ORNL1.</title>
        <authorList>
            <person name="Podar M."/>
        </authorList>
    </citation>
    <scope>NUCLEOTIDE SEQUENCE [LARGE SCALE GENOMIC DNA]</scope>
    <source>
        <strain evidence="9">populi</strain>
    </source>
</reference>
<name>A0A7Z3GP14_9PSED</name>
<dbReference type="Pfam" id="PF04321">
    <property type="entry name" value="RmlD_sub_bind"/>
    <property type="match status" value="1"/>
</dbReference>
<dbReference type="UniPathway" id="UPA00281"/>
<dbReference type="SUPFAM" id="SSF51735">
    <property type="entry name" value="NAD(P)-binding Rossmann-fold domains"/>
    <property type="match status" value="1"/>
</dbReference>
<dbReference type="GO" id="GO:0019305">
    <property type="term" value="P:dTDP-rhamnose biosynthetic process"/>
    <property type="evidence" value="ECO:0007669"/>
    <property type="project" value="UniProtKB-UniPathway"/>
</dbReference>
<dbReference type="AlphaFoldDB" id="A0A7Z3GP14"/>